<keyword evidence="2 8" id="KW-0808">Transferase</keyword>
<dbReference type="InterPro" id="IPR044878">
    <property type="entry name" value="UbiA_sf"/>
</dbReference>
<dbReference type="EMBL" id="AP017312">
    <property type="protein sequence ID" value="BAU26677.1"/>
    <property type="molecule type" value="Genomic_DNA"/>
</dbReference>
<keyword evidence="3 8" id="KW-0812">Transmembrane</keyword>
<keyword evidence="10" id="KW-1185">Reference proteome</keyword>
<evidence type="ECO:0000256" key="7">
    <source>
        <dbReference type="ARBA" id="ARBA00047690"/>
    </source>
</evidence>
<dbReference type="PROSITE" id="PS00943">
    <property type="entry name" value="UBIA"/>
    <property type="match status" value="1"/>
</dbReference>
<name>A0A0U5AS90_9BACL</name>
<evidence type="ECO:0000256" key="1">
    <source>
        <dbReference type="ARBA" id="ARBA00004141"/>
    </source>
</evidence>
<evidence type="ECO:0000256" key="6">
    <source>
        <dbReference type="ARBA" id="ARBA00023136"/>
    </source>
</evidence>
<dbReference type="GO" id="GO:0048034">
    <property type="term" value="P:heme O biosynthetic process"/>
    <property type="evidence" value="ECO:0007669"/>
    <property type="project" value="UniProtKB-UniRule"/>
</dbReference>
<dbReference type="RefSeq" id="WP_096463701.1">
    <property type="nucleotide sequence ID" value="NZ_AP017312.1"/>
</dbReference>
<gene>
    <name evidence="9" type="primary">ctaB2_2</name>
    <name evidence="8" type="synonym">ctaB</name>
    <name evidence="9" type="ORF">CB4_00819</name>
</gene>
<dbReference type="InterPro" id="IPR030470">
    <property type="entry name" value="UbiA_prenylTrfase_CS"/>
</dbReference>
<evidence type="ECO:0000313" key="10">
    <source>
        <dbReference type="Proteomes" id="UP000217696"/>
    </source>
</evidence>
<dbReference type="NCBIfam" id="NF003349">
    <property type="entry name" value="PRK04375.1-2"/>
    <property type="match status" value="1"/>
</dbReference>
<comment type="miscellaneous">
    <text evidence="8">Carbon 2 of the heme B porphyrin ring is defined according to the Fischer nomenclature.</text>
</comment>
<comment type="subcellular location">
    <subcellularLocation>
        <location evidence="8">Cell membrane</location>
        <topology evidence="8">Multi-pass membrane protein</topology>
    </subcellularLocation>
    <subcellularLocation>
        <location evidence="1">Membrane</location>
        <topology evidence="1">Multi-pass membrane protein</topology>
    </subcellularLocation>
</comment>
<comment type="function">
    <text evidence="8">Converts heme B (protoheme IX) to heme O by substitution of the vinyl group on carbon 2 of heme B porphyrin ring with a hydroxyethyl farnesyl side group.</text>
</comment>
<dbReference type="OrthoDB" id="9814417at2"/>
<organism evidence="9 10">
    <name type="scientific">Aneurinibacillus soli</name>
    <dbReference type="NCBI Taxonomy" id="1500254"/>
    <lineage>
        <taxon>Bacteria</taxon>
        <taxon>Bacillati</taxon>
        <taxon>Bacillota</taxon>
        <taxon>Bacilli</taxon>
        <taxon>Bacillales</taxon>
        <taxon>Paenibacillaceae</taxon>
        <taxon>Aneurinibacillus group</taxon>
        <taxon>Aneurinibacillus</taxon>
    </lineage>
</organism>
<keyword evidence="4 8" id="KW-1133">Transmembrane helix</keyword>
<dbReference type="Proteomes" id="UP000217696">
    <property type="component" value="Chromosome"/>
</dbReference>
<proteinExistence type="inferred from homology"/>
<evidence type="ECO:0000256" key="2">
    <source>
        <dbReference type="ARBA" id="ARBA00022679"/>
    </source>
</evidence>
<feature type="transmembrane region" description="Helical" evidence="8">
    <location>
        <begin position="64"/>
        <end position="88"/>
    </location>
</feature>
<dbReference type="CDD" id="cd13957">
    <property type="entry name" value="PT_UbiA_Cox10"/>
    <property type="match status" value="1"/>
</dbReference>
<dbReference type="AlphaFoldDB" id="A0A0U5AS90"/>
<comment type="pathway">
    <text evidence="8">Porphyrin-containing compound metabolism; heme O biosynthesis; heme O from protoheme: step 1/1.</text>
</comment>
<dbReference type="PANTHER" id="PTHR43448:SF2">
    <property type="entry name" value="PROTOHEME IX FARNESYLTRANSFERASE, MITOCHONDRIAL"/>
    <property type="match status" value="1"/>
</dbReference>
<dbReference type="EC" id="2.5.1.141" evidence="8"/>
<dbReference type="PANTHER" id="PTHR43448">
    <property type="entry name" value="PROTOHEME IX FARNESYLTRANSFERASE, MITOCHONDRIAL"/>
    <property type="match status" value="1"/>
</dbReference>
<evidence type="ECO:0000313" key="9">
    <source>
        <dbReference type="EMBL" id="BAU26677.1"/>
    </source>
</evidence>
<comment type="catalytic activity">
    <reaction evidence="7 8">
        <text>heme b + (2E,6E)-farnesyl diphosphate + H2O = Fe(II)-heme o + diphosphate</text>
        <dbReference type="Rhea" id="RHEA:28070"/>
        <dbReference type="ChEBI" id="CHEBI:15377"/>
        <dbReference type="ChEBI" id="CHEBI:33019"/>
        <dbReference type="ChEBI" id="CHEBI:60344"/>
        <dbReference type="ChEBI" id="CHEBI:60530"/>
        <dbReference type="ChEBI" id="CHEBI:175763"/>
        <dbReference type="EC" id="2.5.1.141"/>
    </reaction>
</comment>
<dbReference type="Pfam" id="PF01040">
    <property type="entry name" value="UbiA"/>
    <property type="match status" value="1"/>
</dbReference>
<dbReference type="UniPathway" id="UPA00834">
    <property type="reaction ID" value="UER00712"/>
</dbReference>
<feature type="transmembrane region" description="Helical" evidence="8">
    <location>
        <begin position="292"/>
        <end position="308"/>
    </location>
</feature>
<dbReference type="GO" id="GO:0008495">
    <property type="term" value="F:protoheme IX farnesyltransferase activity"/>
    <property type="evidence" value="ECO:0007669"/>
    <property type="project" value="UniProtKB-UniRule"/>
</dbReference>
<accession>A0A0U5AS90</accession>
<keyword evidence="8" id="KW-1003">Cell membrane</keyword>
<sequence>MGTPISEIKSAEYENTTGAVQGEPMTLKETIREYVGVTKVGITISNLMTLFAGLWLAADGPLPLSITLLTALGSSFIIMSGTSLNNYLDRDLDRHMERTKSRALVEGRLKPQNVMRLGLILGVLGSLMLLSVNALCAVLGLVALFFYVVVYTMWTKRTTTLNTLVGAVSGAMPPVMGYTAISGTLDLTAWILFFFMFIWQCPHFLALAMRRANDYRSAGFQMMPAVYGFRVTKNHILSYTIALVPISLMLYMVGEVGKVYLVAMSILGFGYLLLNFSGLFAKDDIKFGRRSFTYSIIYLTLFCLFVMIDRV</sequence>
<protein>
    <recommendedName>
        <fullName evidence="8">Protoheme IX farnesyltransferase</fullName>
        <ecNumber evidence="8">2.5.1.141</ecNumber>
    </recommendedName>
    <alternativeName>
        <fullName evidence="8">Heme B farnesyltransferase</fullName>
    </alternativeName>
    <alternativeName>
        <fullName evidence="8">Heme O synthase</fullName>
    </alternativeName>
</protein>
<comment type="subunit">
    <text evidence="8">Interacts with CtaA.</text>
</comment>
<feature type="transmembrane region" description="Helical" evidence="8">
    <location>
        <begin position="114"/>
        <end position="131"/>
    </location>
</feature>
<feature type="transmembrane region" description="Helical" evidence="8">
    <location>
        <begin position="34"/>
        <end position="58"/>
    </location>
</feature>
<evidence type="ECO:0000256" key="5">
    <source>
        <dbReference type="ARBA" id="ARBA00023133"/>
    </source>
</evidence>
<feature type="transmembrane region" description="Helical" evidence="8">
    <location>
        <begin position="236"/>
        <end position="253"/>
    </location>
</feature>
<dbReference type="NCBIfam" id="TIGR01473">
    <property type="entry name" value="cyoE_ctaB"/>
    <property type="match status" value="1"/>
</dbReference>
<dbReference type="GO" id="GO:0005886">
    <property type="term" value="C:plasma membrane"/>
    <property type="evidence" value="ECO:0007669"/>
    <property type="project" value="UniProtKB-SubCell"/>
</dbReference>
<feature type="transmembrane region" description="Helical" evidence="8">
    <location>
        <begin position="187"/>
        <end position="208"/>
    </location>
</feature>
<evidence type="ECO:0000256" key="4">
    <source>
        <dbReference type="ARBA" id="ARBA00022989"/>
    </source>
</evidence>
<dbReference type="KEGG" id="asoc:CB4_00819"/>
<dbReference type="InterPro" id="IPR006369">
    <property type="entry name" value="Protohaem_IX_farnesylTrfase"/>
</dbReference>
<keyword evidence="5 8" id="KW-0350">Heme biosynthesis</keyword>
<dbReference type="Gene3D" id="1.10.357.140">
    <property type="entry name" value="UbiA prenyltransferase"/>
    <property type="match status" value="1"/>
</dbReference>
<keyword evidence="6 8" id="KW-0472">Membrane</keyword>
<dbReference type="HAMAP" id="MF_00154">
    <property type="entry name" value="CyoE_CtaB"/>
    <property type="match status" value="1"/>
</dbReference>
<comment type="similarity">
    <text evidence="8">Belongs to the UbiA prenyltransferase family. Protoheme IX farnesyltransferase subfamily.</text>
</comment>
<reference evidence="9 10" key="1">
    <citation type="submission" date="2015-12" db="EMBL/GenBank/DDBJ databases">
        <title>Genome sequence of Aneurinibacillus soli.</title>
        <authorList>
            <person name="Lee J.S."/>
            <person name="Lee K.C."/>
            <person name="Kim K.K."/>
            <person name="Lee B.W."/>
        </authorList>
    </citation>
    <scope>NUCLEOTIDE SEQUENCE [LARGE SCALE GENOMIC DNA]</scope>
    <source>
        <strain evidence="9 10">CB4</strain>
    </source>
</reference>
<dbReference type="InterPro" id="IPR000537">
    <property type="entry name" value="UbiA_prenyltransferase"/>
</dbReference>
<feature type="transmembrane region" description="Helical" evidence="8">
    <location>
        <begin position="259"/>
        <end position="280"/>
    </location>
</feature>
<evidence type="ECO:0000256" key="8">
    <source>
        <dbReference type="HAMAP-Rule" id="MF_00154"/>
    </source>
</evidence>
<evidence type="ECO:0000256" key="3">
    <source>
        <dbReference type="ARBA" id="ARBA00022692"/>
    </source>
</evidence>